<proteinExistence type="predicted"/>
<feature type="compositionally biased region" description="Acidic residues" evidence="1">
    <location>
        <begin position="350"/>
        <end position="367"/>
    </location>
</feature>
<feature type="region of interest" description="Disordered" evidence="1">
    <location>
        <begin position="318"/>
        <end position="367"/>
    </location>
</feature>
<keyword evidence="4" id="KW-1185">Reference proteome</keyword>
<evidence type="ECO:0000313" key="3">
    <source>
        <dbReference type="EMBL" id="CAE7227593.1"/>
    </source>
</evidence>
<comment type="caution">
    <text evidence="3">The sequence shown here is derived from an EMBL/GenBank/DDBJ whole genome shotgun (WGS) entry which is preliminary data.</text>
</comment>
<dbReference type="GO" id="GO:0000027">
    <property type="term" value="P:ribosomal large subunit assembly"/>
    <property type="evidence" value="ECO:0007669"/>
    <property type="project" value="TreeGrafter"/>
</dbReference>
<evidence type="ECO:0000256" key="1">
    <source>
        <dbReference type="SAM" id="MobiDB-lite"/>
    </source>
</evidence>
<protein>
    <submittedName>
        <fullName evidence="3">Ppan protein</fullName>
    </submittedName>
</protein>
<evidence type="ECO:0000259" key="2">
    <source>
        <dbReference type="PROSITE" id="PS50833"/>
    </source>
</evidence>
<feature type="compositionally biased region" description="Basic residues" evidence="1">
    <location>
        <begin position="336"/>
        <end position="346"/>
    </location>
</feature>
<feature type="region of interest" description="Disordered" evidence="1">
    <location>
        <begin position="1"/>
        <end position="21"/>
    </location>
</feature>
<gene>
    <name evidence="3" type="primary">ppan</name>
    <name evidence="3" type="ORF">SNAT2548_LOCUS8976</name>
</gene>
<sequence length="367" mass="40888">MPRQGRRRKKTRTDKEADVGEREKKLTPRCFVIKRGDVGDRIKDLVQDFRMVMMPNSAKALKESKTNRVEDFIAVAGHFNVSHLIMFTATKAATYMKLARLPQGPTLTFRVDSFTLAREVKASQKRPKGSARDFSTAPLQVLNGLGGPKDAPDGAGGGKTTKMAERKLIAEMLRGAFPAIDVPTFNQAECRRAALFHYDRESDALLFRHFVVSRKQAGLERGVSKLTKFNRLPNLGKKGDIADFVLGGGGAASESELDEGEEVPTTSGNRIAVRLAEAGPRMKLLLIKAEEGVCTGGVMYHRFLTKTPSQQQVLQERARQRQKLKERNAKLEAKAKAAKSKKRKRNSKENEEDDDEPPAQYDDFDND</sequence>
<dbReference type="InterPro" id="IPR045112">
    <property type="entry name" value="PPAN-like"/>
</dbReference>
<feature type="compositionally biased region" description="Basic residues" evidence="1">
    <location>
        <begin position="1"/>
        <end position="12"/>
    </location>
</feature>
<dbReference type="InterPro" id="IPR007109">
    <property type="entry name" value="Brix"/>
</dbReference>
<organism evidence="3 4">
    <name type="scientific">Symbiodinium natans</name>
    <dbReference type="NCBI Taxonomy" id="878477"/>
    <lineage>
        <taxon>Eukaryota</taxon>
        <taxon>Sar</taxon>
        <taxon>Alveolata</taxon>
        <taxon>Dinophyceae</taxon>
        <taxon>Suessiales</taxon>
        <taxon>Symbiodiniaceae</taxon>
        <taxon>Symbiodinium</taxon>
    </lineage>
</organism>
<dbReference type="AlphaFoldDB" id="A0A812KHZ6"/>
<dbReference type="PANTHER" id="PTHR12661">
    <property type="entry name" value="PETER PAN-RELATED"/>
    <property type="match status" value="1"/>
</dbReference>
<feature type="domain" description="Brix" evidence="2">
    <location>
        <begin position="28"/>
        <end position="295"/>
    </location>
</feature>
<name>A0A812KHZ6_9DINO</name>
<dbReference type="PROSITE" id="PS50833">
    <property type="entry name" value="BRIX"/>
    <property type="match status" value="1"/>
</dbReference>
<dbReference type="PANTHER" id="PTHR12661:SF5">
    <property type="entry name" value="SUPPRESSOR OF SWI4 1 HOMOLOG"/>
    <property type="match status" value="1"/>
</dbReference>
<feature type="compositionally biased region" description="Basic and acidic residues" evidence="1">
    <location>
        <begin position="318"/>
        <end position="335"/>
    </location>
</feature>
<dbReference type="Pfam" id="PF04427">
    <property type="entry name" value="Brix"/>
    <property type="match status" value="1"/>
</dbReference>
<reference evidence="3" key="1">
    <citation type="submission" date="2021-02" db="EMBL/GenBank/DDBJ databases">
        <authorList>
            <person name="Dougan E. K."/>
            <person name="Rhodes N."/>
            <person name="Thang M."/>
            <person name="Chan C."/>
        </authorList>
    </citation>
    <scope>NUCLEOTIDE SEQUENCE</scope>
</reference>
<dbReference type="GO" id="GO:0019843">
    <property type="term" value="F:rRNA binding"/>
    <property type="evidence" value="ECO:0007669"/>
    <property type="project" value="InterPro"/>
</dbReference>
<accession>A0A812KHZ6</accession>
<dbReference type="EMBL" id="CAJNDS010000680">
    <property type="protein sequence ID" value="CAE7227593.1"/>
    <property type="molecule type" value="Genomic_DNA"/>
</dbReference>
<dbReference type="Proteomes" id="UP000604046">
    <property type="component" value="Unassembled WGS sequence"/>
</dbReference>
<dbReference type="GO" id="GO:0006364">
    <property type="term" value="P:rRNA processing"/>
    <property type="evidence" value="ECO:0007669"/>
    <property type="project" value="InterPro"/>
</dbReference>
<evidence type="ECO:0000313" key="4">
    <source>
        <dbReference type="Proteomes" id="UP000604046"/>
    </source>
</evidence>
<dbReference type="GO" id="GO:0030687">
    <property type="term" value="C:preribosome, large subunit precursor"/>
    <property type="evidence" value="ECO:0007669"/>
    <property type="project" value="TreeGrafter"/>
</dbReference>
<dbReference type="OrthoDB" id="10261452at2759"/>
<dbReference type="SMART" id="SM00879">
    <property type="entry name" value="Brix"/>
    <property type="match status" value="1"/>
</dbReference>